<evidence type="ECO:0000313" key="8">
    <source>
        <dbReference type="Proteomes" id="UP001501585"/>
    </source>
</evidence>
<evidence type="ECO:0000256" key="1">
    <source>
        <dbReference type="ARBA" id="ARBA00009437"/>
    </source>
</evidence>
<feature type="region of interest" description="Disordered" evidence="5">
    <location>
        <begin position="312"/>
        <end position="348"/>
    </location>
</feature>
<feature type="compositionally biased region" description="Basic and acidic residues" evidence="5">
    <location>
        <begin position="333"/>
        <end position="348"/>
    </location>
</feature>
<keyword evidence="8" id="KW-1185">Reference proteome</keyword>
<dbReference type="Gene3D" id="1.10.10.10">
    <property type="entry name" value="Winged helix-like DNA-binding domain superfamily/Winged helix DNA-binding domain"/>
    <property type="match status" value="1"/>
</dbReference>
<sequence length="348" mass="36896">MRTGSYTAAARNLGYTQPAISQQMKALERAVGTPLFTRVGRRLRLTEAGEVLSGHAEGILDAMSAAQEQMTAIARLRSGHVRVAAFPSASATLVPQTTARVMAEHPGIRIELLEAEPPDSLDMLVRGECDITLAFGYDETPAPPEELVEVPLLDDPLVVLLPAGHPLTEEGSVELRALAGERWIAGCRRCRGHFAQACRAVGFTPDIAFTTDDNLAVQSLVASGVGVALMPQMVLSFLRHPKVTGRPLTPMGRRRISAYTLPSHQRIPAARLMLGALRQTADARTAEVQAADVQAEDVQAAGVQAAGVQAAGARTADGQTTVERGAPESVGTESERPHVDAAGRALDL</sequence>
<dbReference type="PANTHER" id="PTHR30346:SF29">
    <property type="entry name" value="LYSR SUBSTRATE-BINDING"/>
    <property type="match status" value="1"/>
</dbReference>
<dbReference type="Pfam" id="PF03466">
    <property type="entry name" value="LysR_substrate"/>
    <property type="match status" value="1"/>
</dbReference>
<comment type="similarity">
    <text evidence="1">Belongs to the LysR transcriptional regulatory family.</text>
</comment>
<feature type="domain" description="HTH lysR-type" evidence="6">
    <location>
        <begin position="1"/>
        <end position="46"/>
    </location>
</feature>
<dbReference type="InterPro" id="IPR000847">
    <property type="entry name" value="LysR_HTH_N"/>
</dbReference>
<dbReference type="Gene3D" id="3.40.190.10">
    <property type="entry name" value="Periplasmic binding protein-like II"/>
    <property type="match status" value="2"/>
</dbReference>
<comment type="caution">
    <text evidence="7">The sequence shown here is derived from an EMBL/GenBank/DDBJ whole genome shotgun (WGS) entry which is preliminary data.</text>
</comment>
<evidence type="ECO:0000313" key="7">
    <source>
        <dbReference type="EMBL" id="GAA2015091.1"/>
    </source>
</evidence>
<dbReference type="PROSITE" id="PS50931">
    <property type="entry name" value="HTH_LYSR"/>
    <property type="match status" value="1"/>
</dbReference>
<dbReference type="PANTHER" id="PTHR30346">
    <property type="entry name" value="TRANSCRIPTIONAL DUAL REGULATOR HCAR-RELATED"/>
    <property type="match status" value="1"/>
</dbReference>
<dbReference type="Pfam" id="PF00126">
    <property type="entry name" value="HTH_1"/>
    <property type="match status" value="1"/>
</dbReference>
<organism evidence="7 8">
    <name type="scientific">Nocardiopsis rhodophaea</name>
    <dbReference type="NCBI Taxonomy" id="280238"/>
    <lineage>
        <taxon>Bacteria</taxon>
        <taxon>Bacillati</taxon>
        <taxon>Actinomycetota</taxon>
        <taxon>Actinomycetes</taxon>
        <taxon>Streptosporangiales</taxon>
        <taxon>Nocardiopsidaceae</taxon>
        <taxon>Nocardiopsis</taxon>
    </lineage>
</organism>
<accession>A0ABN2TQ25</accession>
<dbReference type="SUPFAM" id="SSF53850">
    <property type="entry name" value="Periplasmic binding protein-like II"/>
    <property type="match status" value="1"/>
</dbReference>
<dbReference type="InterPro" id="IPR005119">
    <property type="entry name" value="LysR_subst-bd"/>
</dbReference>
<dbReference type="SUPFAM" id="SSF46785">
    <property type="entry name" value="Winged helix' DNA-binding domain"/>
    <property type="match status" value="1"/>
</dbReference>
<keyword evidence="4" id="KW-0804">Transcription</keyword>
<gene>
    <name evidence="7" type="ORF">GCM10009799_49150</name>
</gene>
<keyword evidence="3" id="KW-0238">DNA-binding</keyword>
<evidence type="ECO:0000256" key="4">
    <source>
        <dbReference type="ARBA" id="ARBA00023163"/>
    </source>
</evidence>
<evidence type="ECO:0000256" key="3">
    <source>
        <dbReference type="ARBA" id="ARBA00023125"/>
    </source>
</evidence>
<dbReference type="InterPro" id="IPR036390">
    <property type="entry name" value="WH_DNA-bd_sf"/>
</dbReference>
<evidence type="ECO:0000256" key="5">
    <source>
        <dbReference type="SAM" id="MobiDB-lite"/>
    </source>
</evidence>
<evidence type="ECO:0000256" key="2">
    <source>
        <dbReference type="ARBA" id="ARBA00023015"/>
    </source>
</evidence>
<dbReference type="InterPro" id="IPR036388">
    <property type="entry name" value="WH-like_DNA-bd_sf"/>
</dbReference>
<dbReference type="EMBL" id="BAAAPC010000029">
    <property type="protein sequence ID" value="GAA2015091.1"/>
    <property type="molecule type" value="Genomic_DNA"/>
</dbReference>
<reference evidence="7 8" key="1">
    <citation type="journal article" date="2019" name="Int. J. Syst. Evol. Microbiol.">
        <title>The Global Catalogue of Microorganisms (GCM) 10K type strain sequencing project: providing services to taxonomists for standard genome sequencing and annotation.</title>
        <authorList>
            <consortium name="The Broad Institute Genomics Platform"/>
            <consortium name="The Broad Institute Genome Sequencing Center for Infectious Disease"/>
            <person name="Wu L."/>
            <person name="Ma J."/>
        </authorList>
    </citation>
    <scope>NUCLEOTIDE SEQUENCE [LARGE SCALE GENOMIC DNA]</scope>
    <source>
        <strain evidence="7 8">JCM 15313</strain>
    </source>
</reference>
<evidence type="ECO:0000259" key="6">
    <source>
        <dbReference type="PROSITE" id="PS50931"/>
    </source>
</evidence>
<keyword evidence="2" id="KW-0805">Transcription regulation</keyword>
<dbReference type="CDD" id="cd08423">
    <property type="entry name" value="PBP2_LTTR_like_6"/>
    <property type="match status" value="1"/>
</dbReference>
<proteinExistence type="inferred from homology"/>
<dbReference type="PRINTS" id="PR00039">
    <property type="entry name" value="HTHLYSR"/>
</dbReference>
<dbReference type="Proteomes" id="UP001501585">
    <property type="component" value="Unassembled WGS sequence"/>
</dbReference>
<name>A0ABN2TQ25_9ACTN</name>
<protein>
    <submittedName>
        <fullName evidence="7">LysR family transcriptional regulator</fullName>
    </submittedName>
</protein>